<evidence type="ECO:0000256" key="1">
    <source>
        <dbReference type="ARBA" id="ARBA00004196"/>
    </source>
</evidence>
<dbReference type="EMBL" id="JAGVRK010000001">
    <property type="protein sequence ID" value="MBS2967765.1"/>
    <property type="molecule type" value="Genomic_DNA"/>
</dbReference>
<dbReference type="PANTHER" id="PTHR34820:SF4">
    <property type="entry name" value="INNER MEMBRANE PROTEIN YEBZ"/>
    <property type="match status" value="1"/>
</dbReference>
<keyword evidence="4" id="KW-0186">Copper</keyword>
<feature type="region of interest" description="Disordered" evidence="5">
    <location>
        <begin position="119"/>
        <end position="157"/>
    </location>
</feature>
<dbReference type="RefSeq" id="WP_211556433.1">
    <property type="nucleotide sequence ID" value="NZ_JAGVRK010000001.1"/>
</dbReference>
<dbReference type="Proteomes" id="UP000682403">
    <property type="component" value="Unassembled WGS sequence"/>
</dbReference>
<reference evidence="9 10" key="1">
    <citation type="submission" date="2021-04" db="EMBL/GenBank/DDBJ databases">
        <title>Metabacillus sp. strain KIGAM252 whole genome sequence.</title>
        <authorList>
            <person name="Seo M.-J."/>
            <person name="Cho E.-S."/>
            <person name="Hwang C.Y."/>
            <person name="Yoon D.J."/>
        </authorList>
    </citation>
    <scope>NUCLEOTIDE SEQUENCE [LARGE SCALE GENOMIC DNA]</scope>
    <source>
        <strain evidence="9 10">KIGAM252</strain>
    </source>
</reference>
<dbReference type="InterPro" id="IPR007348">
    <property type="entry name" value="CopC_dom"/>
</dbReference>
<keyword evidence="3 7" id="KW-0732">Signal</keyword>
<keyword evidence="6" id="KW-0472">Membrane</keyword>
<keyword evidence="6" id="KW-0812">Transmembrane</keyword>
<keyword evidence="6" id="KW-1133">Transmembrane helix</keyword>
<proteinExistence type="predicted"/>
<feature type="transmembrane region" description="Helical" evidence="6">
    <location>
        <begin position="160"/>
        <end position="179"/>
    </location>
</feature>
<evidence type="ECO:0000256" key="5">
    <source>
        <dbReference type="SAM" id="MobiDB-lite"/>
    </source>
</evidence>
<protein>
    <submittedName>
        <fullName evidence="9">Copper resistance protein CopC</fullName>
    </submittedName>
</protein>
<comment type="subcellular location">
    <subcellularLocation>
        <location evidence="1">Cell envelope</location>
    </subcellularLocation>
</comment>
<name>A0ABS5LAL5_9BACI</name>
<evidence type="ECO:0000256" key="7">
    <source>
        <dbReference type="SAM" id="SignalP"/>
    </source>
</evidence>
<dbReference type="InterPro" id="IPR032694">
    <property type="entry name" value="CopC/D"/>
</dbReference>
<dbReference type="Gene3D" id="2.60.40.1220">
    <property type="match status" value="1"/>
</dbReference>
<feature type="domain" description="CopC" evidence="8">
    <location>
        <begin position="23"/>
        <end position="115"/>
    </location>
</feature>
<dbReference type="InterPro" id="IPR014756">
    <property type="entry name" value="Ig_E-set"/>
</dbReference>
<evidence type="ECO:0000256" key="4">
    <source>
        <dbReference type="ARBA" id="ARBA00023008"/>
    </source>
</evidence>
<feature type="signal peptide" evidence="7">
    <location>
        <begin position="1"/>
        <end position="22"/>
    </location>
</feature>
<sequence>MKKIIVLFLFTLFTFHQTGALAHSTLESSNPEKGSTVTEKLDEIQLTFNTEVEESSTFKVLKDRKTEVPVEQVQINGSTLTGQLPEQLENGSYTVSWDIVGADGHVIKDSLEFTLNVPAPVQEEQPPAEDKKKEPAAEKKEETAAKEKTASETPSNDSTMVIIGSILAIAAVAAIFFSLRKGRR</sequence>
<accession>A0ABS5LAL5</accession>
<organism evidence="9 10">
    <name type="scientific">Metabacillus flavus</name>
    <dbReference type="NCBI Taxonomy" id="2823519"/>
    <lineage>
        <taxon>Bacteria</taxon>
        <taxon>Bacillati</taxon>
        <taxon>Bacillota</taxon>
        <taxon>Bacilli</taxon>
        <taxon>Bacillales</taxon>
        <taxon>Bacillaceae</taxon>
        <taxon>Metabacillus</taxon>
    </lineage>
</organism>
<evidence type="ECO:0000256" key="2">
    <source>
        <dbReference type="ARBA" id="ARBA00022723"/>
    </source>
</evidence>
<dbReference type="Pfam" id="PF04234">
    <property type="entry name" value="CopC"/>
    <property type="match status" value="1"/>
</dbReference>
<comment type="caution">
    <text evidence="9">The sequence shown here is derived from an EMBL/GenBank/DDBJ whole genome shotgun (WGS) entry which is preliminary data.</text>
</comment>
<evidence type="ECO:0000313" key="10">
    <source>
        <dbReference type="Proteomes" id="UP000682403"/>
    </source>
</evidence>
<feature type="compositionally biased region" description="Basic and acidic residues" evidence="5">
    <location>
        <begin position="128"/>
        <end position="150"/>
    </location>
</feature>
<dbReference type="InterPro" id="IPR014755">
    <property type="entry name" value="Cu-Rt/internalin_Ig-like"/>
</dbReference>
<keyword evidence="2" id="KW-0479">Metal-binding</keyword>
<feature type="chain" id="PRO_5045914142" evidence="7">
    <location>
        <begin position="23"/>
        <end position="184"/>
    </location>
</feature>
<gene>
    <name evidence="9" type="ORF">J9317_03115</name>
</gene>
<evidence type="ECO:0000259" key="8">
    <source>
        <dbReference type="Pfam" id="PF04234"/>
    </source>
</evidence>
<keyword evidence="10" id="KW-1185">Reference proteome</keyword>
<evidence type="ECO:0000256" key="3">
    <source>
        <dbReference type="ARBA" id="ARBA00022729"/>
    </source>
</evidence>
<dbReference type="PANTHER" id="PTHR34820">
    <property type="entry name" value="INNER MEMBRANE PROTEIN YEBZ"/>
    <property type="match status" value="1"/>
</dbReference>
<evidence type="ECO:0000313" key="9">
    <source>
        <dbReference type="EMBL" id="MBS2967765.1"/>
    </source>
</evidence>
<dbReference type="SUPFAM" id="SSF81296">
    <property type="entry name" value="E set domains"/>
    <property type="match status" value="1"/>
</dbReference>
<evidence type="ECO:0000256" key="6">
    <source>
        <dbReference type="SAM" id="Phobius"/>
    </source>
</evidence>